<reference evidence="1 2" key="1">
    <citation type="submission" date="2024-09" db="EMBL/GenBank/DDBJ databases">
        <authorList>
            <person name="Sun Q."/>
            <person name="Mori K."/>
        </authorList>
    </citation>
    <scope>NUCLEOTIDE SEQUENCE [LARGE SCALE GENOMIC DNA]</scope>
    <source>
        <strain evidence="1 2">TBRC 0563</strain>
    </source>
</reference>
<proteinExistence type="predicted"/>
<dbReference type="RefSeq" id="WP_378208234.1">
    <property type="nucleotide sequence ID" value="NZ_JBHLZP010000234.1"/>
</dbReference>
<dbReference type="InterPro" id="IPR046492">
    <property type="entry name" value="DUF6585"/>
</dbReference>
<name>A0ABV5YLI0_9ACTN</name>
<keyword evidence="2" id="KW-1185">Reference proteome</keyword>
<evidence type="ECO:0000313" key="2">
    <source>
        <dbReference type="Proteomes" id="UP001589627"/>
    </source>
</evidence>
<organism evidence="1 2">
    <name type="scientific">Actinoallomurus acaciae</name>
    <dbReference type="NCBI Taxonomy" id="502577"/>
    <lineage>
        <taxon>Bacteria</taxon>
        <taxon>Bacillati</taxon>
        <taxon>Actinomycetota</taxon>
        <taxon>Actinomycetes</taxon>
        <taxon>Streptosporangiales</taxon>
        <taxon>Thermomonosporaceae</taxon>
        <taxon>Actinoallomurus</taxon>
    </lineage>
</organism>
<comment type="caution">
    <text evidence="1">The sequence shown here is derived from an EMBL/GenBank/DDBJ whole genome shotgun (WGS) entry which is preliminary data.</text>
</comment>
<protein>
    <submittedName>
        <fullName evidence="1">DUF6585 family protein</fullName>
    </submittedName>
</protein>
<dbReference type="Pfam" id="PF20226">
    <property type="entry name" value="DUF6585"/>
    <property type="match status" value="1"/>
</dbReference>
<dbReference type="EMBL" id="JBHLZP010000234">
    <property type="protein sequence ID" value="MFB9835888.1"/>
    <property type="molecule type" value="Genomic_DNA"/>
</dbReference>
<gene>
    <name evidence="1" type="ORF">ACFFNX_27270</name>
</gene>
<dbReference type="Proteomes" id="UP001589627">
    <property type="component" value="Unassembled WGS sequence"/>
</dbReference>
<sequence length="223" mass="24726">MTGETLLPSHVVNAAAHAALGDLVKVFPVTERGRQFLVVYVFQEGSVFLPTDENRAAAFRWSDITMFIQSVTRVTSGNVPKYVRYQYLFACADGNQYRADARANILGNERCGLEEFGRIVNPLVTAVQLPMMRAALGRGEAVTFGPLAIERDGIRKDRKKLLPWAEFEELKITSGQGILMPNGDVVVRRRGKRLNWFRWEASKIPNLGALLTLTAEVSGQATG</sequence>
<accession>A0ABV5YLI0</accession>
<evidence type="ECO:0000313" key="1">
    <source>
        <dbReference type="EMBL" id="MFB9835888.1"/>
    </source>
</evidence>